<dbReference type="OrthoDB" id="64736at2759"/>
<evidence type="ECO:0000259" key="4">
    <source>
        <dbReference type="Pfam" id="PF12971"/>
    </source>
</evidence>
<dbReference type="GO" id="GO:0016787">
    <property type="term" value="F:hydrolase activity"/>
    <property type="evidence" value="ECO:0007669"/>
    <property type="project" value="UniProtKB-KW"/>
</dbReference>
<sequence>MRPTRLFVPGLTIVSSLLVSAESIDGIKALATRLFKGHGDEFEFTLTANNERPSRWNPPKNDNYTVSSKTGKIHIEGTTLSALARGLRHYSVDSLQLDEFLFAESHATIPDKLPLPRQSLSRTSVVPWRYNLNTVTFSYSFVWYQWEDWEKLLDWAALRGTNIQLAWVGFEKIFLDSFRDLGMTDEEIIPFFSGPAFQAWNRFGNTQGSWGGVGNLSSGWIDAQFELQKKIVARMVELGITPVLPAFPGFVPPAFSRVQPDANTTKAPRWTGLPDTNTRDTFLSPLDTSYARLQQAFISKQIEAFGNVTNIYTLDQFNEMPPTSNEPSYLSQVSTYTYKALTAANPAAVWLLQGWLFLNSGLWTEERVTAYLGGPEGHNSMLVLDLYSESRPQWQRTKGYFGRPWIWCQLHDFGGNMGMYGQISDITVQSMDALRTSPSLSGFGMTPEGYEGNEVVYQMLFDQAWTTTPIDTSGYFYGYVVRRYAGVSQTNSLFQAWDILRQNIYDNKDRQVPCVGVGIYQNAPSLSGLVNRTGNWPPPTKVYYDPATLKKAHSLLIQAANEIPQLWDIPTFQLDVVDVTRQVMSNAFNTMYTDYVQTFNSQLSRQKSHISNRGGLQRRDDFATKGKQLLDFLTDLDRVLATNQHFRLDSWLDAAQYWAKQTGANDLIAFNARSQITTWIWESEALNDYAVKEWSGLTRSYYRGRWSIFVDGLNKALASKKLDEAAIHNQIRTFEKSWQYRGFQSEEASTDRAAIKDVLPGMMEKWQSVFK</sequence>
<dbReference type="PANTHER" id="PTHR12872:SF1">
    <property type="entry name" value="ALPHA-N-ACETYLGLUCOSAMINIDASE"/>
    <property type="match status" value="1"/>
</dbReference>
<feature type="domain" description="Alpha-N-acetylglucosaminidase N-terminal" evidence="4">
    <location>
        <begin position="26"/>
        <end position="114"/>
    </location>
</feature>
<evidence type="ECO:0000256" key="1">
    <source>
        <dbReference type="ARBA" id="ARBA00022801"/>
    </source>
</evidence>
<dbReference type="InterPro" id="IPR024733">
    <property type="entry name" value="NAGLU_tim-barrel"/>
</dbReference>
<dbReference type="Gene3D" id="3.20.20.80">
    <property type="entry name" value="Glycosidases"/>
    <property type="match status" value="1"/>
</dbReference>
<dbReference type="Pfam" id="PF05089">
    <property type="entry name" value="NAGLU"/>
    <property type="match status" value="1"/>
</dbReference>
<dbReference type="InterPro" id="IPR007781">
    <property type="entry name" value="NAGLU"/>
</dbReference>
<gene>
    <name evidence="6" type="ORF">X797_011975</name>
</gene>
<dbReference type="InterPro" id="IPR024240">
    <property type="entry name" value="NAGLU_N"/>
</dbReference>
<organism evidence="6 7">
    <name type="scientific">Metarhizium robertsii</name>
    <dbReference type="NCBI Taxonomy" id="568076"/>
    <lineage>
        <taxon>Eukaryota</taxon>
        <taxon>Fungi</taxon>
        <taxon>Dikarya</taxon>
        <taxon>Ascomycota</taxon>
        <taxon>Pezizomycotina</taxon>
        <taxon>Sordariomycetes</taxon>
        <taxon>Hypocreomycetidae</taxon>
        <taxon>Hypocreales</taxon>
        <taxon>Clavicipitaceae</taxon>
        <taxon>Metarhizium</taxon>
    </lineage>
</organism>
<feature type="domain" description="Alpha-N-acetylglucosaminidase tim-barrel" evidence="3">
    <location>
        <begin position="129"/>
        <end position="466"/>
    </location>
</feature>
<dbReference type="InterPro" id="IPR024732">
    <property type="entry name" value="NAGLU_C"/>
</dbReference>
<evidence type="ECO:0000259" key="3">
    <source>
        <dbReference type="Pfam" id="PF05089"/>
    </source>
</evidence>
<dbReference type="Gene3D" id="1.20.120.670">
    <property type="entry name" value="N-acetyl-b-d-glucoasminidase"/>
    <property type="match status" value="1"/>
</dbReference>
<keyword evidence="1 6" id="KW-0378">Hydrolase</keyword>
<feature type="chain" id="PRO_5001474112" evidence="2">
    <location>
        <begin position="22"/>
        <end position="771"/>
    </location>
</feature>
<dbReference type="Proteomes" id="UP000030151">
    <property type="component" value="Unassembled WGS sequence"/>
</dbReference>
<keyword evidence="2" id="KW-0732">Signal</keyword>
<dbReference type="EMBL" id="JELW01000123">
    <property type="protein sequence ID" value="EXU94945.1"/>
    <property type="molecule type" value="Genomic_DNA"/>
</dbReference>
<protein>
    <submittedName>
        <fullName evidence="6">Alpha-N-acetylglucosaminidase (Glycoside hydrolase family 89) domain protein</fullName>
    </submittedName>
</protein>
<evidence type="ECO:0000259" key="5">
    <source>
        <dbReference type="Pfam" id="PF12972"/>
    </source>
</evidence>
<reference evidence="6 7" key="1">
    <citation type="submission" date="2014-02" db="EMBL/GenBank/DDBJ databases">
        <title>The genome sequence of the entomopathogenic fungus Metarhizium robertsii ARSEF 2575.</title>
        <authorList>
            <person name="Giuliano Garisto Donzelli B."/>
            <person name="Roe B.A."/>
            <person name="Macmil S.L."/>
            <person name="Krasnoff S.B."/>
            <person name="Gibson D.M."/>
        </authorList>
    </citation>
    <scope>NUCLEOTIDE SEQUENCE [LARGE SCALE GENOMIC DNA]</scope>
    <source>
        <strain evidence="6 7">ARSEF 2575</strain>
    </source>
</reference>
<dbReference type="InterPro" id="IPR029018">
    <property type="entry name" value="Hex-like_dom2"/>
</dbReference>
<dbReference type="AlphaFoldDB" id="A0A014MUZ2"/>
<accession>A0A014MUZ2</accession>
<feature type="signal peptide" evidence="2">
    <location>
        <begin position="1"/>
        <end position="21"/>
    </location>
</feature>
<evidence type="ECO:0000256" key="2">
    <source>
        <dbReference type="SAM" id="SignalP"/>
    </source>
</evidence>
<dbReference type="HOGENOM" id="CLU_011988_2_1_1"/>
<feature type="domain" description="Alpha-N-acetylglucosaminidase C-terminal" evidence="5">
    <location>
        <begin position="475"/>
        <end position="748"/>
    </location>
</feature>
<proteinExistence type="predicted"/>
<dbReference type="PANTHER" id="PTHR12872">
    <property type="entry name" value="ALPHA-N-ACETYLGLUCOSAMINIDASE"/>
    <property type="match status" value="1"/>
</dbReference>
<name>A0A014MUZ2_9HYPO</name>
<dbReference type="Pfam" id="PF12972">
    <property type="entry name" value="NAGLU_C"/>
    <property type="match status" value="1"/>
</dbReference>
<dbReference type="Pfam" id="PF12971">
    <property type="entry name" value="NAGLU_N"/>
    <property type="match status" value="1"/>
</dbReference>
<dbReference type="Gene3D" id="3.30.379.10">
    <property type="entry name" value="Chitobiase/beta-hexosaminidase domain 2-like"/>
    <property type="match status" value="1"/>
</dbReference>
<dbReference type="eggNOG" id="KOG2233">
    <property type="taxonomic scope" value="Eukaryota"/>
</dbReference>
<evidence type="ECO:0000313" key="7">
    <source>
        <dbReference type="Proteomes" id="UP000030151"/>
    </source>
</evidence>
<evidence type="ECO:0000313" key="6">
    <source>
        <dbReference type="EMBL" id="EXU94945.1"/>
    </source>
</evidence>
<comment type="caution">
    <text evidence="6">The sequence shown here is derived from an EMBL/GenBank/DDBJ whole genome shotgun (WGS) entry which is preliminary data.</text>
</comment>